<dbReference type="RefSeq" id="WP_188608090.1">
    <property type="nucleotide sequence ID" value="NZ_BMGG01000002.1"/>
</dbReference>
<evidence type="ECO:0000256" key="3">
    <source>
        <dbReference type="ARBA" id="ARBA00023002"/>
    </source>
</evidence>
<feature type="binding site" evidence="6">
    <location>
        <position position="57"/>
    </location>
    <ligand>
        <name>FMN</name>
        <dbReference type="ChEBI" id="CHEBI:58210"/>
    </ligand>
</feature>
<keyword evidence="4 8" id="KW-0503">Monooxygenase</keyword>
<name>A0A916U0A6_9HYPH</name>
<evidence type="ECO:0000313" key="8">
    <source>
        <dbReference type="EMBL" id="GGC53249.1"/>
    </source>
</evidence>
<comment type="similarity">
    <text evidence="5">Belongs to the NtaA/SnaA/DszA monooxygenase family.</text>
</comment>
<dbReference type="SUPFAM" id="SSF51679">
    <property type="entry name" value="Bacterial luciferase-like"/>
    <property type="match status" value="1"/>
</dbReference>
<proteinExistence type="inferred from homology"/>
<evidence type="ECO:0000256" key="4">
    <source>
        <dbReference type="ARBA" id="ARBA00023033"/>
    </source>
</evidence>
<dbReference type="InterPro" id="IPR051260">
    <property type="entry name" value="Diverse_substr_monoxygenases"/>
</dbReference>
<dbReference type="GO" id="GO:0004497">
    <property type="term" value="F:monooxygenase activity"/>
    <property type="evidence" value="ECO:0007669"/>
    <property type="project" value="UniProtKB-KW"/>
</dbReference>
<evidence type="ECO:0000259" key="7">
    <source>
        <dbReference type="Pfam" id="PF00296"/>
    </source>
</evidence>
<evidence type="ECO:0000256" key="6">
    <source>
        <dbReference type="PIRSR" id="PIRSR000337-1"/>
    </source>
</evidence>
<comment type="caution">
    <text evidence="8">The sequence shown here is derived from an EMBL/GenBank/DDBJ whole genome shotgun (WGS) entry which is preliminary data.</text>
</comment>
<gene>
    <name evidence="8" type="ORF">GCM10010994_10400</name>
</gene>
<organism evidence="8 9">
    <name type="scientific">Chelatococcus reniformis</name>
    <dbReference type="NCBI Taxonomy" id="1494448"/>
    <lineage>
        <taxon>Bacteria</taxon>
        <taxon>Pseudomonadati</taxon>
        <taxon>Pseudomonadota</taxon>
        <taxon>Alphaproteobacteria</taxon>
        <taxon>Hyphomicrobiales</taxon>
        <taxon>Chelatococcaceae</taxon>
        <taxon>Chelatococcus</taxon>
    </lineage>
</organism>
<feature type="binding site" evidence="6">
    <location>
        <position position="148"/>
    </location>
    <ligand>
        <name>FMN</name>
        <dbReference type="ChEBI" id="CHEBI:58210"/>
    </ligand>
</feature>
<feature type="domain" description="Luciferase-like" evidence="7">
    <location>
        <begin position="33"/>
        <end position="384"/>
    </location>
</feature>
<reference evidence="8" key="1">
    <citation type="journal article" date="2014" name="Int. J. Syst. Evol. Microbiol.">
        <title>Complete genome sequence of Corynebacterium casei LMG S-19264T (=DSM 44701T), isolated from a smear-ripened cheese.</title>
        <authorList>
            <consortium name="US DOE Joint Genome Institute (JGI-PGF)"/>
            <person name="Walter F."/>
            <person name="Albersmeier A."/>
            <person name="Kalinowski J."/>
            <person name="Ruckert C."/>
        </authorList>
    </citation>
    <scope>NUCLEOTIDE SEQUENCE</scope>
    <source>
        <strain evidence="8">CGMCC 1.12919</strain>
    </source>
</reference>
<dbReference type="GO" id="GO:0016705">
    <property type="term" value="F:oxidoreductase activity, acting on paired donors, with incorporation or reduction of molecular oxygen"/>
    <property type="evidence" value="ECO:0007669"/>
    <property type="project" value="InterPro"/>
</dbReference>
<dbReference type="PANTHER" id="PTHR30011">
    <property type="entry name" value="ALKANESULFONATE MONOOXYGENASE-RELATED"/>
    <property type="match status" value="1"/>
</dbReference>
<keyword evidence="1 6" id="KW-0285">Flavoprotein</keyword>
<sequence>MIARQLHLGANLHGPGGHEGAWRWPSADPNAFINIKHYIAGAQIAESGLFDVLFVGDSPAVQPDLAVQPPTTGFEPTVLLSAIATATSAIGLIATASTTYNDPYNLARRLLSLDVISDGRAAWNAVTTYNPAATANFGGYELDREARYRRAEEFVELVRALWQSWEDGAIVADKASGRYLDTARLRPVERPGEHFSVRGPLTLPGSRQGYPVILQAGGSDAGQRLAAKSADVVFSAAVELPLALREAEKVRAAARRLGREQVPLIMPGLVTIIGGTEREAIQRRQALDALIDGETALRSLAAKLGVSAEALALDEPVPATLLPALDDVKVPHGFFQTIAHLVRERRTVREIASAAQGRGNGHRVICGTPEQIAASIAEWFEAGAADGFNIMPDVQADGLPAFVDMVVPLLQRRGIFRTAYAGSTLREHLGIGRPAARSAAA</sequence>
<dbReference type="Pfam" id="PF00296">
    <property type="entry name" value="Bac_luciferase"/>
    <property type="match status" value="1"/>
</dbReference>
<dbReference type="EMBL" id="BMGG01000002">
    <property type="protein sequence ID" value="GGC53249.1"/>
    <property type="molecule type" value="Genomic_DNA"/>
</dbReference>
<accession>A0A916U0A6</accession>
<dbReference type="PIRSF" id="PIRSF000337">
    <property type="entry name" value="NTA_MOA"/>
    <property type="match status" value="1"/>
</dbReference>
<dbReference type="PANTHER" id="PTHR30011:SF16">
    <property type="entry name" value="C2H2 FINGER DOMAIN TRANSCRIPTION FACTOR (EUROFUNG)-RELATED"/>
    <property type="match status" value="1"/>
</dbReference>
<feature type="binding site" evidence="6">
    <location>
        <position position="219"/>
    </location>
    <ligand>
        <name>FMN</name>
        <dbReference type="ChEBI" id="CHEBI:58210"/>
    </ligand>
</feature>
<keyword evidence="3" id="KW-0560">Oxidoreductase</keyword>
<dbReference type="AlphaFoldDB" id="A0A916U0A6"/>
<feature type="binding site" evidence="6">
    <location>
        <position position="95"/>
    </location>
    <ligand>
        <name>FMN</name>
        <dbReference type="ChEBI" id="CHEBI:58210"/>
    </ligand>
</feature>
<dbReference type="Proteomes" id="UP000637002">
    <property type="component" value="Unassembled WGS sequence"/>
</dbReference>
<reference evidence="8" key="2">
    <citation type="submission" date="2020-09" db="EMBL/GenBank/DDBJ databases">
        <authorList>
            <person name="Sun Q."/>
            <person name="Zhou Y."/>
        </authorList>
    </citation>
    <scope>NUCLEOTIDE SEQUENCE</scope>
    <source>
        <strain evidence="8">CGMCC 1.12919</strain>
    </source>
</reference>
<dbReference type="CDD" id="cd01095">
    <property type="entry name" value="Nitrilotriacetate_monoxgenase"/>
    <property type="match status" value="1"/>
</dbReference>
<keyword evidence="9" id="KW-1185">Reference proteome</keyword>
<dbReference type="InterPro" id="IPR011251">
    <property type="entry name" value="Luciferase-like_dom"/>
</dbReference>
<evidence type="ECO:0000313" key="9">
    <source>
        <dbReference type="Proteomes" id="UP000637002"/>
    </source>
</evidence>
<protein>
    <submittedName>
        <fullName evidence="8">Nitrilotriacetate monooxygenase</fullName>
    </submittedName>
</protein>
<dbReference type="Gene3D" id="3.20.20.30">
    <property type="entry name" value="Luciferase-like domain"/>
    <property type="match status" value="1"/>
</dbReference>
<dbReference type="InterPro" id="IPR036661">
    <property type="entry name" value="Luciferase-like_sf"/>
</dbReference>
<keyword evidence="2 6" id="KW-0288">FMN</keyword>
<evidence type="ECO:0000256" key="1">
    <source>
        <dbReference type="ARBA" id="ARBA00022630"/>
    </source>
</evidence>
<dbReference type="NCBIfam" id="TIGR03860">
    <property type="entry name" value="FMN_nitrolo"/>
    <property type="match status" value="1"/>
</dbReference>
<dbReference type="InterPro" id="IPR016215">
    <property type="entry name" value="NTA_MOA"/>
</dbReference>
<evidence type="ECO:0000256" key="2">
    <source>
        <dbReference type="ARBA" id="ARBA00022643"/>
    </source>
</evidence>
<evidence type="ECO:0000256" key="5">
    <source>
        <dbReference type="ARBA" id="ARBA00033748"/>
    </source>
</evidence>